<dbReference type="EMBL" id="JAAIJQ010000070">
    <property type="protein sequence ID" value="NEV63989.1"/>
    <property type="molecule type" value="Genomic_DNA"/>
</dbReference>
<dbReference type="InterPro" id="IPR055397">
    <property type="entry name" value="TraK_C"/>
</dbReference>
<dbReference type="Proteomes" id="UP000483379">
    <property type="component" value="Unassembled WGS sequence"/>
</dbReference>
<reference evidence="3 4" key="1">
    <citation type="submission" date="2020-02" db="EMBL/GenBank/DDBJ databases">
        <title>Genome sequences of Thiorhodococcus mannitoliphagus and Thiorhodococcus minor, purple sulfur photosynthetic bacteria in the gammaproteobacterial family, Chromatiaceae.</title>
        <authorList>
            <person name="Aviles F.A."/>
            <person name="Meyer T.E."/>
            <person name="Kyndt J.A."/>
        </authorList>
    </citation>
    <scope>NUCLEOTIDE SEQUENCE [LARGE SCALE GENOMIC DNA]</scope>
    <source>
        <strain evidence="3 4">DSM 11518</strain>
    </source>
</reference>
<name>A0A6M0K3K2_9GAMM</name>
<gene>
    <name evidence="3" type="ORF">G3446_19200</name>
</gene>
<feature type="domain" description="TraK C-terminal" evidence="2">
    <location>
        <begin position="189"/>
        <end position="297"/>
    </location>
</feature>
<organism evidence="3 4">
    <name type="scientific">Thiorhodococcus minor</name>
    <dbReference type="NCBI Taxonomy" id="57489"/>
    <lineage>
        <taxon>Bacteria</taxon>
        <taxon>Pseudomonadati</taxon>
        <taxon>Pseudomonadota</taxon>
        <taxon>Gammaproteobacteria</taxon>
        <taxon>Chromatiales</taxon>
        <taxon>Chromatiaceae</taxon>
        <taxon>Thiorhodococcus</taxon>
    </lineage>
</organism>
<sequence length="319" mass="34387">MPRCRFHRTSLLRALTPLVVLMAGVSAAAAQPDNPGIALPPIPDAVLAGERTLRPEDVGGRFLRVKAEPSTQTPPHLEVGPMTVQAAIGVNLILEIAVDHLNRILTPFPSPQVRTVSDASTRVDGSAIYVATASEGPVTLFVSDASDPNHALSLTLAPRRIPPREIRLVLTDPLPDPSPIAAPSAPAGATAPDYVTALTEAMRALAREEIPDGYGLRQARRQETVTCVQLGLETRRGQVLEGSDLWLVTALVRNTTDTELEIEERACRADLDGDTVAVAVWPRVWLAPGEAVELYVAVRRPTPEERRPERPSLRRAGGR</sequence>
<feature type="signal peptide" evidence="1">
    <location>
        <begin position="1"/>
        <end position="29"/>
    </location>
</feature>
<evidence type="ECO:0000256" key="1">
    <source>
        <dbReference type="SAM" id="SignalP"/>
    </source>
</evidence>
<dbReference type="RefSeq" id="WP_164454459.1">
    <property type="nucleotide sequence ID" value="NZ_JAAIJQ010000070.1"/>
</dbReference>
<accession>A0A6M0K3K2</accession>
<evidence type="ECO:0000313" key="4">
    <source>
        <dbReference type="Proteomes" id="UP000483379"/>
    </source>
</evidence>
<keyword evidence="1" id="KW-0732">Signal</keyword>
<feature type="chain" id="PRO_5026955343" description="TraK C-terminal domain-containing protein" evidence="1">
    <location>
        <begin position="30"/>
        <end position="319"/>
    </location>
</feature>
<protein>
    <recommendedName>
        <fullName evidence="2">TraK C-terminal domain-containing protein</fullName>
    </recommendedName>
</protein>
<dbReference type="Pfam" id="PF23536">
    <property type="entry name" value="TraK_C"/>
    <property type="match status" value="1"/>
</dbReference>
<comment type="caution">
    <text evidence="3">The sequence shown here is derived from an EMBL/GenBank/DDBJ whole genome shotgun (WGS) entry which is preliminary data.</text>
</comment>
<evidence type="ECO:0000259" key="2">
    <source>
        <dbReference type="Pfam" id="PF23536"/>
    </source>
</evidence>
<proteinExistence type="predicted"/>
<keyword evidence="4" id="KW-1185">Reference proteome</keyword>
<dbReference type="AlphaFoldDB" id="A0A6M0K3K2"/>
<evidence type="ECO:0000313" key="3">
    <source>
        <dbReference type="EMBL" id="NEV63989.1"/>
    </source>
</evidence>